<feature type="domain" description="Methyltransferase" evidence="3">
    <location>
        <begin position="26"/>
        <end position="126"/>
    </location>
</feature>
<dbReference type="EMBL" id="OC869027">
    <property type="protein sequence ID" value="CAD7634346.1"/>
    <property type="molecule type" value="Genomic_DNA"/>
</dbReference>
<dbReference type="SUPFAM" id="SSF53335">
    <property type="entry name" value="S-adenosyl-L-methionine-dependent methyltransferases"/>
    <property type="match status" value="1"/>
</dbReference>
<protein>
    <recommendedName>
        <fullName evidence="3">Methyltransferase domain-containing protein</fullName>
    </recommendedName>
</protein>
<keyword evidence="1" id="KW-0489">Methyltransferase</keyword>
<dbReference type="PANTHER" id="PTHR43861">
    <property type="entry name" value="TRANS-ACONITATE 2-METHYLTRANSFERASE-RELATED"/>
    <property type="match status" value="1"/>
</dbReference>
<gene>
    <name evidence="4" type="ORF">OSB1V03_LOCUS14742</name>
</gene>
<dbReference type="Pfam" id="PF13649">
    <property type="entry name" value="Methyltransf_25"/>
    <property type="match status" value="1"/>
</dbReference>
<reference evidence="4" key="1">
    <citation type="submission" date="2020-11" db="EMBL/GenBank/DDBJ databases">
        <authorList>
            <person name="Tran Van P."/>
        </authorList>
    </citation>
    <scope>NUCLEOTIDE SEQUENCE</scope>
</reference>
<dbReference type="InterPro" id="IPR041698">
    <property type="entry name" value="Methyltransf_25"/>
</dbReference>
<evidence type="ECO:0000313" key="4">
    <source>
        <dbReference type="EMBL" id="CAD7634346.1"/>
    </source>
</evidence>
<dbReference type="PANTHER" id="PTHR43861:SF1">
    <property type="entry name" value="TRANS-ACONITATE 2-METHYLTRANSFERASE"/>
    <property type="match status" value="1"/>
</dbReference>
<dbReference type="AlphaFoldDB" id="A0A7R9L5N9"/>
<proteinExistence type="predicted"/>
<dbReference type="InterPro" id="IPR029063">
    <property type="entry name" value="SAM-dependent_MTases_sf"/>
</dbReference>
<name>A0A7R9L5N9_9ACAR</name>
<evidence type="ECO:0000256" key="1">
    <source>
        <dbReference type="ARBA" id="ARBA00022603"/>
    </source>
</evidence>
<keyword evidence="5" id="KW-1185">Reference proteome</keyword>
<evidence type="ECO:0000256" key="2">
    <source>
        <dbReference type="ARBA" id="ARBA00022679"/>
    </source>
</evidence>
<dbReference type="EMBL" id="CAJPIZ010014452">
    <property type="protein sequence ID" value="CAG2114776.1"/>
    <property type="molecule type" value="Genomic_DNA"/>
</dbReference>
<evidence type="ECO:0000313" key="5">
    <source>
        <dbReference type="Proteomes" id="UP000759131"/>
    </source>
</evidence>
<sequence>SMNRDTIASEVYGAFYLIQQNLYNTIVDMGSGDGGITKLLATRVPHKGVIAIDSNPRMTAHGQHFNSVSTVEYITQDMSVSWPELSDNIRRLESKVDLIFSNFSFHYFHDKYQLLSICRQLLVTGGTIRANIPLFDDLSDKLPANQRLEWCPSVDQQLDVWRRELSDTGFTINEFETRKVTFAVNRRQIIAYLPVLMSVYKSYFTASGLPYNQCPDLADIVFNVYNNLGADRPNPNAWTLFLAKEDISEVVTHMRLLRLVCHKN</sequence>
<dbReference type="OrthoDB" id="6525713at2759"/>
<dbReference type="GO" id="GO:0032259">
    <property type="term" value="P:methylation"/>
    <property type="evidence" value="ECO:0007669"/>
    <property type="project" value="UniProtKB-KW"/>
</dbReference>
<dbReference type="GO" id="GO:0008168">
    <property type="term" value="F:methyltransferase activity"/>
    <property type="evidence" value="ECO:0007669"/>
    <property type="project" value="UniProtKB-KW"/>
</dbReference>
<dbReference type="Gene3D" id="3.40.50.150">
    <property type="entry name" value="Vaccinia Virus protein VP39"/>
    <property type="match status" value="1"/>
</dbReference>
<dbReference type="Proteomes" id="UP000759131">
    <property type="component" value="Unassembled WGS sequence"/>
</dbReference>
<keyword evidence="2" id="KW-0808">Transferase</keyword>
<evidence type="ECO:0000259" key="3">
    <source>
        <dbReference type="Pfam" id="PF13649"/>
    </source>
</evidence>
<feature type="non-terminal residue" evidence="4">
    <location>
        <position position="1"/>
    </location>
</feature>
<dbReference type="CDD" id="cd02440">
    <property type="entry name" value="AdoMet_MTases"/>
    <property type="match status" value="1"/>
</dbReference>
<organism evidence="4">
    <name type="scientific">Medioppia subpectinata</name>
    <dbReference type="NCBI Taxonomy" id="1979941"/>
    <lineage>
        <taxon>Eukaryota</taxon>
        <taxon>Metazoa</taxon>
        <taxon>Ecdysozoa</taxon>
        <taxon>Arthropoda</taxon>
        <taxon>Chelicerata</taxon>
        <taxon>Arachnida</taxon>
        <taxon>Acari</taxon>
        <taxon>Acariformes</taxon>
        <taxon>Sarcoptiformes</taxon>
        <taxon>Oribatida</taxon>
        <taxon>Brachypylina</taxon>
        <taxon>Oppioidea</taxon>
        <taxon>Oppiidae</taxon>
        <taxon>Medioppia</taxon>
    </lineage>
</organism>
<accession>A0A7R9L5N9</accession>